<feature type="non-terminal residue" evidence="3">
    <location>
        <position position="248"/>
    </location>
</feature>
<dbReference type="InterPro" id="IPR050798">
    <property type="entry name" value="YhaM_exoribonuc/phosphodiest"/>
</dbReference>
<evidence type="ECO:0000313" key="4">
    <source>
        <dbReference type="Proteomes" id="UP000760819"/>
    </source>
</evidence>
<dbReference type="InterPro" id="IPR006674">
    <property type="entry name" value="HD_domain"/>
</dbReference>
<evidence type="ECO:0000313" key="3">
    <source>
        <dbReference type="EMBL" id="MCA9379494.1"/>
    </source>
</evidence>
<reference evidence="3" key="1">
    <citation type="submission" date="2020-04" db="EMBL/GenBank/DDBJ databases">
        <authorList>
            <person name="Zhang T."/>
        </authorList>
    </citation>
    <scope>NUCLEOTIDE SEQUENCE</scope>
    <source>
        <strain evidence="3">HKST-UBA12</strain>
    </source>
</reference>
<gene>
    <name evidence="3" type="ORF">KC640_03630</name>
</gene>
<name>A0A955I811_9BACT</name>
<evidence type="ECO:0000259" key="2">
    <source>
        <dbReference type="Pfam" id="PF01966"/>
    </source>
</evidence>
<dbReference type="EMBL" id="JAGQLI010000205">
    <property type="protein sequence ID" value="MCA9379494.1"/>
    <property type="molecule type" value="Genomic_DNA"/>
</dbReference>
<dbReference type="Gene3D" id="2.40.50.140">
    <property type="entry name" value="Nucleic acid-binding proteins"/>
    <property type="match status" value="1"/>
</dbReference>
<accession>A0A955I811</accession>
<dbReference type="AlphaFoldDB" id="A0A955I811"/>
<dbReference type="PANTHER" id="PTHR37294:SF1">
    <property type="entry name" value="3'-5' EXORIBONUCLEASE YHAM"/>
    <property type="match status" value="1"/>
</dbReference>
<dbReference type="SUPFAM" id="SSF50249">
    <property type="entry name" value="Nucleic acid-binding proteins"/>
    <property type="match status" value="1"/>
</dbReference>
<proteinExistence type="predicted"/>
<dbReference type="InterPro" id="IPR012340">
    <property type="entry name" value="NA-bd_OB-fold"/>
</dbReference>
<dbReference type="CDD" id="cd00077">
    <property type="entry name" value="HDc"/>
    <property type="match status" value="1"/>
</dbReference>
<keyword evidence="1" id="KW-0378">Hydrolase</keyword>
<dbReference type="PANTHER" id="PTHR37294">
    <property type="entry name" value="3'-5' EXORIBONUCLEASE YHAM"/>
    <property type="match status" value="1"/>
</dbReference>
<dbReference type="Proteomes" id="UP000760819">
    <property type="component" value="Unassembled WGS sequence"/>
</dbReference>
<reference evidence="3" key="2">
    <citation type="journal article" date="2021" name="Microbiome">
        <title>Successional dynamics and alternative stable states in a saline activated sludge microbial community over 9 years.</title>
        <authorList>
            <person name="Wang Y."/>
            <person name="Ye J."/>
            <person name="Ju F."/>
            <person name="Liu L."/>
            <person name="Boyd J.A."/>
            <person name="Deng Y."/>
            <person name="Parks D.H."/>
            <person name="Jiang X."/>
            <person name="Yin X."/>
            <person name="Woodcroft B.J."/>
            <person name="Tyson G.W."/>
            <person name="Hugenholtz P."/>
            <person name="Polz M.F."/>
            <person name="Zhang T."/>
        </authorList>
    </citation>
    <scope>NUCLEOTIDE SEQUENCE</scope>
    <source>
        <strain evidence="3">HKST-UBA12</strain>
    </source>
</reference>
<dbReference type="SUPFAM" id="SSF109604">
    <property type="entry name" value="HD-domain/PDEase-like"/>
    <property type="match status" value="1"/>
</dbReference>
<feature type="domain" description="HD" evidence="2">
    <location>
        <begin position="165"/>
        <end position="234"/>
    </location>
</feature>
<evidence type="ECO:0000256" key="1">
    <source>
        <dbReference type="ARBA" id="ARBA00022801"/>
    </source>
</evidence>
<sequence>MKNLFVSDLQNDSTISGVPFAVVEVKSATDKNNNPYYDLVLADKTGQVAGKVWSDNIGNVDKQALKAGRIVAVDAVVADFRGKLQLNITAARAVDETKLESYMETSVFDAEDMLDELKQIIDTKISNKEIKQLFANLFADADAVEKLKTWPAAVSFHHDFRSGLLQHILECLSLADGLERFYPDADFDLVRAGIILHDIGKLEELDASSITPRYTVKGSVLGHVYIGCEFVDRYLPGDASEKLNLNLK</sequence>
<dbReference type="GO" id="GO:0031125">
    <property type="term" value="P:rRNA 3'-end processing"/>
    <property type="evidence" value="ECO:0007669"/>
    <property type="project" value="TreeGrafter"/>
</dbReference>
<dbReference type="Pfam" id="PF01966">
    <property type="entry name" value="HD"/>
    <property type="match status" value="1"/>
</dbReference>
<dbReference type="GO" id="GO:0016787">
    <property type="term" value="F:hydrolase activity"/>
    <property type="evidence" value="ECO:0007669"/>
    <property type="project" value="UniProtKB-KW"/>
</dbReference>
<dbReference type="InterPro" id="IPR003607">
    <property type="entry name" value="HD/PDEase_dom"/>
</dbReference>
<organism evidence="3 4">
    <name type="scientific">Candidatus Dojkabacteria bacterium</name>
    <dbReference type="NCBI Taxonomy" id="2099670"/>
    <lineage>
        <taxon>Bacteria</taxon>
        <taxon>Candidatus Dojkabacteria</taxon>
    </lineage>
</organism>
<comment type="caution">
    <text evidence="3">The sequence shown here is derived from an EMBL/GenBank/DDBJ whole genome shotgun (WGS) entry which is preliminary data.</text>
</comment>
<protein>
    <submittedName>
        <fullName evidence="3">HD domain-containing protein</fullName>
    </submittedName>
</protein>